<keyword evidence="3" id="KW-0863">Zinc-finger</keyword>
<accession>A0ABM1MT69</accession>
<dbReference type="PROSITE" id="PS50934">
    <property type="entry name" value="SWIRM"/>
    <property type="match status" value="1"/>
</dbReference>
<keyword evidence="4" id="KW-0862">Zinc</keyword>
<dbReference type="SUPFAM" id="SSF46689">
    <property type="entry name" value="Homeodomain-like"/>
    <property type="match status" value="2"/>
</dbReference>
<keyword evidence="6" id="KW-1185">Reference proteome</keyword>
<gene>
    <name evidence="7" type="primary">LOC108563567</name>
</gene>
<dbReference type="InterPro" id="IPR036388">
    <property type="entry name" value="WH-like_DNA-bd_sf"/>
</dbReference>
<evidence type="ECO:0000256" key="1">
    <source>
        <dbReference type="ARBA" id="ARBA00004123"/>
    </source>
</evidence>
<dbReference type="PANTHER" id="PTHR12374:SF20">
    <property type="entry name" value="TRANSCRIPTIONAL ADAPTER 2-ALPHA"/>
    <property type="match status" value="1"/>
</dbReference>
<dbReference type="Pfam" id="PF04433">
    <property type="entry name" value="SWIRM"/>
    <property type="match status" value="1"/>
</dbReference>
<dbReference type="InterPro" id="IPR041983">
    <property type="entry name" value="ADA2-like_ZZ"/>
</dbReference>
<dbReference type="PROSITE" id="PS00028">
    <property type="entry name" value="ZINC_FINGER_C2H2_1"/>
    <property type="match status" value="1"/>
</dbReference>
<reference evidence="7" key="1">
    <citation type="submission" date="2025-08" db="UniProtKB">
        <authorList>
            <consortium name="RefSeq"/>
        </authorList>
    </citation>
    <scope>IDENTIFICATION</scope>
    <source>
        <tissue evidence="7">Whole Larva</tissue>
    </source>
</reference>
<dbReference type="CDD" id="cd02335">
    <property type="entry name" value="ZZ_ADA2"/>
    <property type="match status" value="1"/>
</dbReference>
<comment type="subcellular location">
    <subcellularLocation>
        <location evidence="1">Nucleus</location>
    </subcellularLocation>
</comment>
<dbReference type="GeneID" id="108563567"/>
<evidence type="ECO:0000256" key="2">
    <source>
        <dbReference type="ARBA" id="ARBA00022723"/>
    </source>
</evidence>
<organism evidence="6 7">
    <name type="scientific">Nicrophorus vespilloides</name>
    <name type="common">Boreal carrion beetle</name>
    <dbReference type="NCBI Taxonomy" id="110193"/>
    <lineage>
        <taxon>Eukaryota</taxon>
        <taxon>Metazoa</taxon>
        <taxon>Ecdysozoa</taxon>
        <taxon>Arthropoda</taxon>
        <taxon>Hexapoda</taxon>
        <taxon>Insecta</taxon>
        <taxon>Pterygota</taxon>
        <taxon>Neoptera</taxon>
        <taxon>Endopterygota</taxon>
        <taxon>Coleoptera</taxon>
        <taxon>Polyphaga</taxon>
        <taxon>Staphyliniformia</taxon>
        <taxon>Silphidae</taxon>
        <taxon>Nicrophorinae</taxon>
        <taxon>Nicrophorus</taxon>
    </lineage>
</organism>
<evidence type="ECO:0000259" key="5">
    <source>
        <dbReference type="PROSITE" id="PS50934"/>
    </source>
</evidence>
<dbReference type="PANTHER" id="PTHR12374">
    <property type="entry name" value="TRANSCRIPTIONAL ADAPTOR 2 ADA2 -RELATED"/>
    <property type="match status" value="1"/>
</dbReference>
<dbReference type="Pfam" id="PF25299">
    <property type="entry name" value="ZZ_ADA2"/>
    <property type="match status" value="1"/>
</dbReference>
<dbReference type="InterPro" id="IPR000433">
    <property type="entry name" value="Znf_ZZ"/>
</dbReference>
<dbReference type="Proteomes" id="UP000695000">
    <property type="component" value="Unplaced"/>
</dbReference>
<protein>
    <submittedName>
        <fullName evidence="7">Transcriptional adapter 2-alpha-like isoform X1</fullName>
    </submittedName>
</protein>
<evidence type="ECO:0000313" key="6">
    <source>
        <dbReference type="Proteomes" id="UP000695000"/>
    </source>
</evidence>
<dbReference type="RefSeq" id="XP_017777769.1">
    <property type="nucleotide sequence ID" value="XM_017922280.1"/>
</dbReference>
<dbReference type="InterPro" id="IPR055141">
    <property type="entry name" value="TADA2A_B-like_dom"/>
</dbReference>
<evidence type="ECO:0000256" key="4">
    <source>
        <dbReference type="ARBA" id="ARBA00022833"/>
    </source>
</evidence>
<proteinExistence type="predicted"/>
<dbReference type="Pfam" id="PF22941">
    <property type="entry name" value="TADA2A-like_3rd"/>
    <property type="match status" value="1"/>
</dbReference>
<dbReference type="Gene3D" id="1.10.10.10">
    <property type="entry name" value="Winged helix-like DNA-binding domain superfamily/Winged helix DNA-binding domain"/>
    <property type="match status" value="1"/>
</dbReference>
<sequence>MNVHNTNTDLTEEDAADLQFPKDECFTAFYKCVKCDTELFDTFILCVQCDFNLCTKCFANGAEVGPHRNDHNYKVMSNEFELFKSSDWTAKEEMILLNGILTLSNFSKITTLLPNKSFKDIKKHYDYYYLMRKGSDQLPKVQIDDHVMQPVVPYRFRLNNVQDPIRSRDSAPAGYNAARSDFEFDFDKNAEDTISTLELFDSEHKFYDIASDLQKAIVNAYRRKVWERQRRKNIIREHGLIMQQKTTSWLHRYDMTITPPIYEKLIRFMQFFNGRGFEYLMEGLHRAGELKIQIARLCEFRKQGITTLDEAQLYVKLKNLREDSVKEIKRYQQIAELNIKYKNIPVPINICPVKRRSRTPLEIIGMPGYEKLLQTERDLCRNIRLPPLNYLELKAVLIAENNKMGHLKLLTARRLLKIDVNKTRKLYDFLIQEGYVKKPKE</sequence>
<dbReference type="InterPro" id="IPR001005">
    <property type="entry name" value="SANT/Myb"/>
</dbReference>
<dbReference type="SUPFAM" id="SSF57850">
    <property type="entry name" value="RING/U-box"/>
    <property type="match status" value="1"/>
</dbReference>
<dbReference type="InterPro" id="IPR007526">
    <property type="entry name" value="SWIRM"/>
</dbReference>
<name>A0ABM1MT69_NICVS</name>
<dbReference type="CDD" id="cd00167">
    <property type="entry name" value="SANT"/>
    <property type="match status" value="1"/>
</dbReference>
<feature type="domain" description="SWIRM" evidence="5">
    <location>
        <begin position="352"/>
        <end position="441"/>
    </location>
</feature>
<dbReference type="InterPro" id="IPR013087">
    <property type="entry name" value="Znf_C2H2_type"/>
</dbReference>
<keyword evidence="2" id="KW-0479">Metal-binding</keyword>
<dbReference type="InterPro" id="IPR009057">
    <property type="entry name" value="Homeodomain-like_sf"/>
</dbReference>
<evidence type="ECO:0000313" key="7">
    <source>
        <dbReference type="RefSeq" id="XP_017777769.1"/>
    </source>
</evidence>
<evidence type="ECO:0000256" key="3">
    <source>
        <dbReference type="ARBA" id="ARBA00022771"/>
    </source>
</evidence>